<dbReference type="AlphaFoldDB" id="A0A9Q3V5W8"/>
<protein>
    <submittedName>
        <fullName evidence="1">Uncharacterized protein</fullName>
    </submittedName>
</protein>
<accession>A0A9Q3V5W8</accession>
<dbReference type="Proteomes" id="UP001108025">
    <property type="component" value="Unassembled WGS sequence"/>
</dbReference>
<dbReference type="EMBL" id="JAJNAY010000001">
    <property type="protein sequence ID" value="MCD1117920.1"/>
    <property type="molecule type" value="Genomic_DNA"/>
</dbReference>
<proteinExistence type="predicted"/>
<gene>
    <name evidence="1" type="ORF">LO744_13720</name>
</gene>
<organism evidence="1 2">
    <name type="scientific">Chryseobacterium turcicum</name>
    <dbReference type="NCBI Taxonomy" id="2898076"/>
    <lineage>
        <taxon>Bacteria</taxon>
        <taxon>Pseudomonadati</taxon>
        <taxon>Bacteroidota</taxon>
        <taxon>Flavobacteriia</taxon>
        <taxon>Flavobacteriales</taxon>
        <taxon>Weeksellaceae</taxon>
        <taxon>Chryseobacterium group</taxon>
        <taxon>Chryseobacterium</taxon>
    </lineage>
</organism>
<reference evidence="1" key="1">
    <citation type="submission" date="2021-11" db="EMBL/GenBank/DDBJ databases">
        <title>Description of novel Chryseobacterium species.</title>
        <authorList>
            <person name="Saticioglu I.B."/>
            <person name="Ay H."/>
            <person name="Altun S."/>
            <person name="Duman M."/>
        </authorList>
    </citation>
    <scope>NUCLEOTIDE SEQUENCE</scope>
    <source>
        <strain evidence="1">C-17</strain>
    </source>
</reference>
<evidence type="ECO:0000313" key="2">
    <source>
        <dbReference type="Proteomes" id="UP001108025"/>
    </source>
</evidence>
<comment type="caution">
    <text evidence="1">The sequence shown here is derived from an EMBL/GenBank/DDBJ whole genome shotgun (WGS) entry which is preliminary data.</text>
</comment>
<evidence type="ECO:0000313" key="1">
    <source>
        <dbReference type="EMBL" id="MCD1117920.1"/>
    </source>
</evidence>
<dbReference type="RefSeq" id="WP_230670138.1">
    <property type="nucleotide sequence ID" value="NZ_JAJNAY010000001.1"/>
</dbReference>
<name>A0A9Q3V5W8_9FLAO</name>
<keyword evidence="2" id="KW-1185">Reference proteome</keyword>
<sequence>MNILNIEVRPNIPEDGKLEVSAWDELSEYNAVFRIHSDINGVIHPDSPDSMYYLDPFILTSHSLKSILTYDETNVSELQMTKAGSVIVHELTHYYQKGEFEYLHGEKYIKHNGTNDKEYICQLSELDAHAVMAYFFLKTINPTRLREIMTNTNIQTIKEKLIDEYRMSNSQTRLFD</sequence>